<feature type="DNA-binding region" description="OmpR/PhoB-type" evidence="7">
    <location>
        <begin position="124"/>
        <end position="219"/>
    </location>
</feature>
<feature type="modified residue" description="4-aspartylphosphate" evidence="6">
    <location>
        <position position="51"/>
    </location>
</feature>
<keyword evidence="1 6" id="KW-0597">Phosphoprotein</keyword>
<proteinExistence type="predicted"/>
<evidence type="ECO:0000259" key="9">
    <source>
        <dbReference type="PROSITE" id="PS51755"/>
    </source>
</evidence>
<comment type="caution">
    <text evidence="10">The sequence shown here is derived from an EMBL/GenBank/DDBJ whole genome shotgun (WGS) entry which is preliminary data.</text>
</comment>
<dbReference type="GO" id="GO:0000976">
    <property type="term" value="F:transcription cis-regulatory region binding"/>
    <property type="evidence" value="ECO:0007669"/>
    <property type="project" value="TreeGrafter"/>
</dbReference>
<dbReference type="OrthoDB" id="9802426at2"/>
<feature type="domain" description="OmpR/PhoB-type" evidence="9">
    <location>
        <begin position="124"/>
        <end position="219"/>
    </location>
</feature>
<dbReference type="FunFam" id="3.40.50.2300:FF:000002">
    <property type="entry name" value="DNA-binding response regulator PhoP"/>
    <property type="match status" value="1"/>
</dbReference>
<name>A0A9X4YCY5_9GAMM</name>
<dbReference type="Gene3D" id="1.10.10.10">
    <property type="entry name" value="Winged helix-like DNA-binding domain superfamily/Winged helix DNA-binding domain"/>
    <property type="match status" value="1"/>
</dbReference>
<keyword evidence="5" id="KW-0804">Transcription</keyword>
<dbReference type="InterPro" id="IPR036388">
    <property type="entry name" value="WH-like_DNA-bd_sf"/>
</dbReference>
<dbReference type="GO" id="GO:0005829">
    <property type="term" value="C:cytosol"/>
    <property type="evidence" value="ECO:0007669"/>
    <property type="project" value="TreeGrafter"/>
</dbReference>
<dbReference type="SUPFAM" id="SSF52172">
    <property type="entry name" value="CheY-like"/>
    <property type="match status" value="1"/>
</dbReference>
<keyword evidence="2" id="KW-0902">Two-component regulatory system</keyword>
<evidence type="ECO:0000256" key="5">
    <source>
        <dbReference type="ARBA" id="ARBA00023163"/>
    </source>
</evidence>
<dbReference type="AlphaFoldDB" id="A0A9X4YCY5"/>
<keyword evidence="4 7" id="KW-0238">DNA-binding</keyword>
<evidence type="ECO:0000313" key="10">
    <source>
        <dbReference type="EMBL" id="MYL27226.1"/>
    </source>
</evidence>
<dbReference type="Proteomes" id="UP000460751">
    <property type="component" value="Unassembled WGS sequence"/>
</dbReference>
<evidence type="ECO:0000256" key="2">
    <source>
        <dbReference type="ARBA" id="ARBA00023012"/>
    </source>
</evidence>
<keyword evidence="3" id="KW-0805">Transcription regulation</keyword>
<dbReference type="Pfam" id="PF00072">
    <property type="entry name" value="Response_reg"/>
    <property type="match status" value="1"/>
</dbReference>
<dbReference type="GO" id="GO:0000156">
    <property type="term" value="F:phosphorelay response regulator activity"/>
    <property type="evidence" value="ECO:0007669"/>
    <property type="project" value="TreeGrafter"/>
</dbReference>
<dbReference type="PROSITE" id="PS50110">
    <property type="entry name" value="RESPONSE_REGULATORY"/>
    <property type="match status" value="1"/>
</dbReference>
<dbReference type="InterPro" id="IPR011006">
    <property type="entry name" value="CheY-like_superfamily"/>
</dbReference>
<dbReference type="SUPFAM" id="SSF46894">
    <property type="entry name" value="C-terminal effector domain of the bipartite response regulators"/>
    <property type="match status" value="1"/>
</dbReference>
<organism evidence="10 11">
    <name type="scientific">Vreelandella halophila</name>
    <dbReference type="NCBI Taxonomy" id="86177"/>
    <lineage>
        <taxon>Bacteria</taxon>
        <taxon>Pseudomonadati</taxon>
        <taxon>Pseudomonadota</taxon>
        <taxon>Gammaproteobacteria</taxon>
        <taxon>Oceanospirillales</taxon>
        <taxon>Halomonadaceae</taxon>
        <taxon>Vreelandella</taxon>
    </lineage>
</organism>
<reference evidence="10 11" key="1">
    <citation type="submission" date="2019-11" db="EMBL/GenBank/DDBJ databases">
        <title>Genome sequences of 17 halophilic strains isolated from different environments.</title>
        <authorList>
            <person name="Furrow R.E."/>
        </authorList>
    </citation>
    <scope>NUCLEOTIDE SEQUENCE [LARGE SCALE GENOMIC DNA]</scope>
    <source>
        <strain evidence="10 11">22507_15_FS</strain>
    </source>
</reference>
<dbReference type="Gene3D" id="6.10.250.690">
    <property type="match status" value="1"/>
</dbReference>
<keyword evidence="11" id="KW-1185">Reference proteome</keyword>
<feature type="domain" description="Response regulatory" evidence="8">
    <location>
        <begin position="2"/>
        <end position="116"/>
    </location>
</feature>
<evidence type="ECO:0000256" key="4">
    <source>
        <dbReference type="ARBA" id="ARBA00023125"/>
    </source>
</evidence>
<evidence type="ECO:0000256" key="3">
    <source>
        <dbReference type="ARBA" id="ARBA00023015"/>
    </source>
</evidence>
<dbReference type="Pfam" id="PF00486">
    <property type="entry name" value="Trans_reg_C"/>
    <property type="match status" value="1"/>
</dbReference>
<protein>
    <submittedName>
        <fullName evidence="10">Response regulator</fullName>
    </submittedName>
</protein>
<sequence>MRLLLVEDEAALAEQLRKALSDAGFATDVTGDGIEAQYLGEEEAYDVAVLDLGLPGRSGLDVLRNWRTAGNDLPVLILTARDAWHEKVDGFKAGADDYLGKPFHTEELIARLNALIHRASNRPGGALTAGGLTLDEERQEALLPSGTRVGLTGTEFRLIRYLMLHPDTLLSKSRLTEHVYEYDQDRDSNVIEVYINRLRRKIGHEAIETRRGQGYVFHPRFFHQQDG</sequence>
<dbReference type="SMART" id="SM00862">
    <property type="entry name" value="Trans_reg_C"/>
    <property type="match status" value="1"/>
</dbReference>
<dbReference type="CDD" id="cd19934">
    <property type="entry name" value="REC_OmpR_EcPhoP-like"/>
    <property type="match status" value="1"/>
</dbReference>
<dbReference type="InterPro" id="IPR016032">
    <property type="entry name" value="Sig_transdc_resp-reg_C-effctor"/>
</dbReference>
<dbReference type="PANTHER" id="PTHR48111:SF37">
    <property type="entry name" value="RESPONSE REGULATOR PROTEIN CARR"/>
    <property type="match status" value="1"/>
</dbReference>
<dbReference type="EMBL" id="WMEX01000005">
    <property type="protein sequence ID" value="MYL27226.1"/>
    <property type="molecule type" value="Genomic_DNA"/>
</dbReference>
<dbReference type="RefSeq" id="WP_151439887.1">
    <property type="nucleotide sequence ID" value="NZ_WMEX01000005.1"/>
</dbReference>
<dbReference type="Gene3D" id="3.40.50.2300">
    <property type="match status" value="1"/>
</dbReference>
<dbReference type="SMART" id="SM00448">
    <property type="entry name" value="REC"/>
    <property type="match status" value="1"/>
</dbReference>
<gene>
    <name evidence="10" type="ORF">GLW01_10510</name>
</gene>
<evidence type="ECO:0000313" key="11">
    <source>
        <dbReference type="Proteomes" id="UP000460751"/>
    </source>
</evidence>
<dbReference type="PROSITE" id="PS51755">
    <property type="entry name" value="OMPR_PHOB"/>
    <property type="match status" value="1"/>
</dbReference>
<dbReference type="GO" id="GO:0032993">
    <property type="term" value="C:protein-DNA complex"/>
    <property type="evidence" value="ECO:0007669"/>
    <property type="project" value="TreeGrafter"/>
</dbReference>
<dbReference type="CDD" id="cd00383">
    <property type="entry name" value="trans_reg_C"/>
    <property type="match status" value="1"/>
</dbReference>
<accession>A0A9X4YCY5</accession>
<evidence type="ECO:0000256" key="7">
    <source>
        <dbReference type="PROSITE-ProRule" id="PRU01091"/>
    </source>
</evidence>
<dbReference type="InterPro" id="IPR039420">
    <property type="entry name" value="WalR-like"/>
</dbReference>
<dbReference type="InterPro" id="IPR001789">
    <property type="entry name" value="Sig_transdc_resp-reg_receiver"/>
</dbReference>
<dbReference type="GO" id="GO:0006355">
    <property type="term" value="P:regulation of DNA-templated transcription"/>
    <property type="evidence" value="ECO:0007669"/>
    <property type="project" value="InterPro"/>
</dbReference>
<dbReference type="PANTHER" id="PTHR48111">
    <property type="entry name" value="REGULATOR OF RPOS"/>
    <property type="match status" value="1"/>
</dbReference>
<evidence type="ECO:0000259" key="8">
    <source>
        <dbReference type="PROSITE" id="PS50110"/>
    </source>
</evidence>
<evidence type="ECO:0000256" key="6">
    <source>
        <dbReference type="PROSITE-ProRule" id="PRU00169"/>
    </source>
</evidence>
<dbReference type="InterPro" id="IPR001867">
    <property type="entry name" value="OmpR/PhoB-type_DNA-bd"/>
</dbReference>
<evidence type="ECO:0000256" key="1">
    <source>
        <dbReference type="ARBA" id="ARBA00022553"/>
    </source>
</evidence>